<reference evidence="2" key="1">
    <citation type="submission" date="2019-02" db="EMBL/GenBank/DDBJ databases">
        <authorList>
            <person name="Pothier F.J."/>
        </authorList>
    </citation>
    <scope>NUCLEOTIDE SEQUENCE</scope>
    <source>
        <strain evidence="2">CI-1B</strain>
    </source>
</reference>
<feature type="domain" description="AAA+ ATPase" evidence="1">
    <location>
        <begin position="340"/>
        <end position="519"/>
    </location>
</feature>
<dbReference type="EMBL" id="CAADFC020000016">
    <property type="protein sequence ID" value="VIO72910.1"/>
    <property type="molecule type" value="Genomic_DNA"/>
</dbReference>
<dbReference type="InterPro" id="IPR003593">
    <property type="entry name" value="AAA+_ATPase"/>
</dbReference>
<dbReference type="SUPFAM" id="SSF52540">
    <property type="entry name" value="P-loop containing nucleoside triphosphate hydrolases"/>
    <property type="match status" value="1"/>
</dbReference>
<dbReference type="PANTHER" id="PTHR43883:SF1">
    <property type="entry name" value="GLUCONOKINASE"/>
    <property type="match status" value="1"/>
</dbReference>
<dbReference type="Gene3D" id="3.40.50.300">
    <property type="entry name" value="P-loop containing nucleotide triphosphate hydrolases"/>
    <property type="match status" value="1"/>
</dbReference>
<proteinExistence type="predicted"/>
<dbReference type="OrthoDB" id="9810277at2"/>
<dbReference type="InterPro" id="IPR052732">
    <property type="entry name" value="Cell-binding_unc_protein"/>
</dbReference>
<dbReference type="Pfam" id="PF01636">
    <property type="entry name" value="APH"/>
    <property type="match status" value="1"/>
</dbReference>
<keyword evidence="3" id="KW-1185">Reference proteome</keyword>
<name>A0A508TEV1_9BRAD</name>
<dbReference type="Proteomes" id="UP000328092">
    <property type="component" value="Unassembled WGS sequence"/>
</dbReference>
<dbReference type="AlphaFoldDB" id="A0A508TEV1"/>
<gene>
    <name evidence="2" type="ORF">CI1B_45590</name>
</gene>
<evidence type="ECO:0000313" key="3">
    <source>
        <dbReference type="Proteomes" id="UP000328092"/>
    </source>
</evidence>
<dbReference type="InterPro" id="IPR027417">
    <property type="entry name" value="P-loop_NTPase"/>
</dbReference>
<evidence type="ECO:0000313" key="2">
    <source>
        <dbReference type="EMBL" id="VIO72910.1"/>
    </source>
</evidence>
<protein>
    <recommendedName>
        <fullName evidence="1">AAA+ ATPase domain-containing protein</fullName>
    </recommendedName>
</protein>
<dbReference type="InterPro" id="IPR002575">
    <property type="entry name" value="Aminoglycoside_PTrfase"/>
</dbReference>
<organism evidence="2 3">
    <name type="scientific">Bradyrhizobium ivorense</name>
    <dbReference type="NCBI Taxonomy" id="2511166"/>
    <lineage>
        <taxon>Bacteria</taxon>
        <taxon>Pseudomonadati</taxon>
        <taxon>Pseudomonadota</taxon>
        <taxon>Alphaproteobacteria</taxon>
        <taxon>Hyphomicrobiales</taxon>
        <taxon>Nitrobacteraceae</taxon>
        <taxon>Bradyrhizobium</taxon>
    </lineage>
</organism>
<accession>A0A508TEV1</accession>
<dbReference type="Pfam" id="PF13671">
    <property type="entry name" value="AAA_33"/>
    <property type="match status" value="1"/>
</dbReference>
<dbReference type="InterPro" id="IPR011009">
    <property type="entry name" value="Kinase-like_dom_sf"/>
</dbReference>
<comment type="caution">
    <text evidence="2">The sequence shown here is derived from an EMBL/GenBank/DDBJ whole genome shotgun (WGS) entry which is preliminary data.</text>
</comment>
<sequence>MMTLASSTGMATGEADQAAVSSFLAESSPLNLPLQRIDTHCSIVFLGPSRVLKIKRAVKLPYLDFSTLEKRHRACEDEIAINRRHAPSIYRGVVPITRGRNGLAVGGTGPVVEWAVEMARFDERKTLDHLAEHGAFGPELGENLAAVLLKSHRTATGSDGSHWLASLPAIIDRNTEQFRAETDLPRNYIEKLHELSHRSLSRNLDLLRLRTAGQVRHCHGDAHLGNIVLLDGEPVLFDAIEFDPNIATTDVIYDLAFPMMDLLYFWQTAAANKLFNSYMQPAWDTQSNALPLLPLFLSMRAAIRANVLFTKRQQHQNDEATAARATRYFELAVRLIEPESPHLLAIGGKSGTGKSVLARDMAHLLAPPPGALVLRSDVIRKQLYHVGEHATLPPETYTAEASDRVYHAMLDRARHALTQGISVILDAAFLKRAERDAAKAAARDATVEFHGIFLTADRAARLHRVAARRHDASDATTDVVLFQDSIDTGNMDWKVVDASNSPAMTLQRSSLHLYEGSAQTKGTSLKG</sequence>
<dbReference type="PANTHER" id="PTHR43883">
    <property type="entry name" value="SLR0207 PROTEIN"/>
    <property type="match status" value="1"/>
</dbReference>
<dbReference type="SUPFAM" id="SSF56112">
    <property type="entry name" value="Protein kinase-like (PK-like)"/>
    <property type="match status" value="1"/>
</dbReference>
<dbReference type="SMART" id="SM00382">
    <property type="entry name" value="AAA"/>
    <property type="match status" value="1"/>
</dbReference>
<evidence type="ECO:0000259" key="1">
    <source>
        <dbReference type="SMART" id="SM00382"/>
    </source>
</evidence>